<dbReference type="Proteomes" id="UP000050525">
    <property type="component" value="Unassembled WGS sequence"/>
</dbReference>
<dbReference type="AlphaFoldDB" id="A0A151MFS9"/>
<protein>
    <submittedName>
        <fullName evidence="1">Uncharacterized protein</fullName>
    </submittedName>
</protein>
<name>A0A151MFS9_ALLMI</name>
<sequence length="101" mass="10734">MHSSSTPGLDSLGLRACETFLEPNPARGVKIAGKGGKNISTKDLPPALHRCAPGRSKLGQPDNATWMQTSSFQGSAEREKYNVLVGVRAYHGSGEPMLLQA</sequence>
<evidence type="ECO:0000313" key="1">
    <source>
        <dbReference type="EMBL" id="KYO23382.1"/>
    </source>
</evidence>
<reference evidence="1 2" key="1">
    <citation type="journal article" date="2012" name="Genome Biol.">
        <title>Sequencing three crocodilian genomes to illuminate the evolution of archosaurs and amniotes.</title>
        <authorList>
            <person name="St John J.A."/>
            <person name="Braun E.L."/>
            <person name="Isberg S.R."/>
            <person name="Miles L.G."/>
            <person name="Chong A.Y."/>
            <person name="Gongora J."/>
            <person name="Dalzell P."/>
            <person name="Moran C."/>
            <person name="Bed'hom B."/>
            <person name="Abzhanov A."/>
            <person name="Burgess S.C."/>
            <person name="Cooksey A.M."/>
            <person name="Castoe T.A."/>
            <person name="Crawford N.G."/>
            <person name="Densmore L.D."/>
            <person name="Drew J.C."/>
            <person name="Edwards S.V."/>
            <person name="Faircloth B.C."/>
            <person name="Fujita M.K."/>
            <person name="Greenwold M.J."/>
            <person name="Hoffmann F.G."/>
            <person name="Howard J.M."/>
            <person name="Iguchi T."/>
            <person name="Janes D.E."/>
            <person name="Khan S.Y."/>
            <person name="Kohno S."/>
            <person name="de Koning A.J."/>
            <person name="Lance S.L."/>
            <person name="McCarthy F.M."/>
            <person name="McCormack J.E."/>
            <person name="Merchant M.E."/>
            <person name="Peterson D.G."/>
            <person name="Pollock D.D."/>
            <person name="Pourmand N."/>
            <person name="Raney B.J."/>
            <person name="Roessler K.A."/>
            <person name="Sanford J.R."/>
            <person name="Sawyer R.H."/>
            <person name="Schmidt C.J."/>
            <person name="Triplett E.W."/>
            <person name="Tuberville T.D."/>
            <person name="Venegas-Anaya M."/>
            <person name="Howard J.T."/>
            <person name="Jarvis E.D."/>
            <person name="Guillette L.J.Jr."/>
            <person name="Glenn T.C."/>
            <person name="Green R.E."/>
            <person name="Ray D.A."/>
        </authorList>
    </citation>
    <scope>NUCLEOTIDE SEQUENCE [LARGE SCALE GENOMIC DNA]</scope>
    <source>
        <strain evidence="1">KSC_2009_1</strain>
    </source>
</reference>
<keyword evidence="2" id="KW-1185">Reference proteome</keyword>
<evidence type="ECO:0000313" key="2">
    <source>
        <dbReference type="Proteomes" id="UP000050525"/>
    </source>
</evidence>
<gene>
    <name evidence="1" type="ORF">Y1Q_0005764</name>
</gene>
<accession>A0A151MFS9</accession>
<proteinExistence type="predicted"/>
<comment type="caution">
    <text evidence="1">The sequence shown here is derived from an EMBL/GenBank/DDBJ whole genome shotgun (WGS) entry which is preliminary data.</text>
</comment>
<organism evidence="1 2">
    <name type="scientific">Alligator mississippiensis</name>
    <name type="common">American alligator</name>
    <dbReference type="NCBI Taxonomy" id="8496"/>
    <lineage>
        <taxon>Eukaryota</taxon>
        <taxon>Metazoa</taxon>
        <taxon>Chordata</taxon>
        <taxon>Craniata</taxon>
        <taxon>Vertebrata</taxon>
        <taxon>Euteleostomi</taxon>
        <taxon>Archelosauria</taxon>
        <taxon>Archosauria</taxon>
        <taxon>Crocodylia</taxon>
        <taxon>Alligatoridae</taxon>
        <taxon>Alligatorinae</taxon>
        <taxon>Alligator</taxon>
    </lineage>
</organism>
<dbReference type="EMBL" id="AKHW03006215">
    <property type="protein sequence ID" value="KYO23382.1"/>
    <property type="molecule type" value="Genomic_DNA"/>
</dbReference>